<dbReference type="Gene3D" id="3.40.140.10">
    <property type="entry name" value="Cytidine Deaminase, domain 2"/>
    <property type="match status" value="2"/>
</dbReference>
<dbReference type="Pfam" id="PF02634">
    <property type="entry name" value="FdhD-NarQ"/>
    <property type="match status" value="2"/>
</dbReference>
<dbReference type="PANTHER" id="PTHR30592:SF1">
    <property type="entry name" value="SULFUR CARRIER PROTEIN FDHD"/>
    <property type="match status" value="1"/>
</dbReference>
<dbReference type="HAMAP" id="MF_00187">
    <property type="entry name" value="FdhD"/>
    <property type="match status" value="1"/>
</dbReference>
<dbReference type="EMBL" id="JAPTGB010000031">
    <property type="protein sequence ID" value="MCZ0861572.1"/>
    <property type="molecule type" value="Genomic_DNA"/>
</dbReference>
<dbReference type="Proteomes" id="UP001141422">
    <property type="component" value="Unassembled WGS sequence"/>
</dbReference>
<protein>
    <recommendedName>
        <fullName evidence="3">Sulfur carrier protein FdhD</fullName>
    </recommendedName>
</protein>
<feature type="binding site" evidence="3">
    <location>
        <begin position="478"/>
        <end position="483"/>
    </location>
    <ligand>
        <name>Mo-bis(molybdopterin guanine dinucleotide)</name>
        <dbReference type="ChEBI" id="CHEBI:60539"/>
    </ligand>
</feature>
<sequence length="497" mass="52780">MDEDMIVSCKGYRYQDGSVSEIDDVVVREGTVTLFLNGEMYVRMVASCDMLPELGAGFFTAAGIAERILSVRVEGTEVFVEAELRCDVPPDGFSPAKPVRCIAVTGGRVAPEEIFALREALNTRVWRDTGGMHCAALWYDHRCVVAASDVGRHNAVDKVIGWMVLHQLPPGECMLGSTGRQPAGMVAKAVNAGIPVIAARAAVTVMGAEVAMRTGVTLIGFVREGRFTVYTHPERVTGLCPEAGIPMPAKECGVLAAPLPGLRYCEGRTVPVEDAAVVEDVVTLFLNGREFIKTVVSCEYLREFAVGFFVGAGLVCSASDILSVRAEGTEVFVEAACTVCVPGEMESAGGFAPLRVRGRVFAGGKITPEEIFAVRDAVNAEVWDATGGLHCAVLFHDHRVVFLASDIGRHNAVDKVIGYMILAGLNPRECAIGSTGRQPAGMVTKAANAGVPIVVSRAAATDAGIAAAEECGVTLVCFTRPPRFTVYAHPERVAGFL</sequence>
<dbReference type="SUPFAM" id="SSF53927">
    <property type="entry name" value="Cytidine deaminase-like"/>
    <property type="match status" value="2"/>
</dbReference>
<dbReference type="RefSeq" id="WP_268925765.1">
    <property type="nucleotide sequence ID" value="NZ_JAPTGB010000031.1"/>
</dbReference>
<comment type="function">
    <text evidence="3">Required for formate dehydrogenase (FDH) activity. Acts as a sulfur carrier protein that transfers sulfur from IscS to the molybdenum cofactor prior to its insertion into FDH.</text>
</comment>
<dbReference type="PANTHER" id="PTHR30592">
    <property type="entry name" value="FORMATE DEHYDROGENASE"/>
    <property type="match status" value="1"/>
</dbReference>
<keyword evidence="2 3" id="KW-0501">Molybdenum cofactor biosynthesis</keyword>
<evidence type="ECO:0000313" key="4">
    <source>
        <dbReference type="EMBL" id="MCZ0861572.1"/>
    </source>
</evidence>
<evidence type="ECO:0000256" key="3">
    <source>
        <dbReference type="HAMAP-Rule" id="MF_00187"/>
    </source>
</evidence>
<evidence type="ECO:0000256" key="2">
    <source>
        <dbReference type="ARBA" id="ARBA00023150"/>
    </source>
</evidence>
<feature type="active site" description="Cysteine persulfide intermediate" evidence="3">
    <location>
        <position position="337"/>
    </location>
</feature>
<reference evidence="4" key="1">
    <citation type="submission" date="2022-12" db="EMBL/GenBank/DDBJ databases">
        <title>Isolation and characterisation of novel Methanocorpusculum spp. from native Australian herbivores indicates the genus is ancestrally host-associated.</title>
        <authorList>
            <person name="Volmer J.G."/>
            <person name="Soo R.M."/>
            <person name="Evans P.N."/>
            <person name="Hoedt E.C."/>
            <person name="Astorga Alsina A.L."/>
            <person name="Woodcroft B.J."/>
            <person name="Tyson G.W."/>
            <person name="Hugenholtz P."/>
            <person name="Morrison M."/>
        </authorList>
    </citation>
    <scope>NUCLEOTIDE SEQUENCE</scope>
    <source>
        <strain evidence="4">MG</strain>
    </source>
</reference>
<comment type="caution">
    <text evidence="4">The sequence shown here is derived from an EMBL/GenBank/DDBJ whole genome shotgun (WGS) entry which is preliminary data.</text>
</comment>
<evidence type="ECO:0000313" key="5">
    <source>
        <dbReference type="Proteomes" id="UP001141422"/>
    </source>
</evidence>
<gene>
    <name evidence="3 4" type="primary">fdhD</name>
    <name evidence="4" type="ORF">O0S10_10140</name>
</gene>
<comment type="subcellular location">
    <subcellularLocation>
        <location evidence="3">Cytoplasm</location>
    </subcellularLocation>
</comment>
<dbReference type="InterPro" id="IPR003786">
    <property type="entry name" value="FdhD"/>
</dbReference>
<proteinExistence type="inferred from homology"/>
<organism evidence="4 5">
    <name type="scientific">Methanocorpusculum petauri</name>
    <dbReference type="NCBI Taxonomy" id="3002863"/>
    <lineage>
        <taxon>Archaea</taxon>
        <taxon>Methanobacteriati</taxon>
        <taxon>Methanobacteriota</taxon>
        <taxon>Stenosarchaea group</taxon>
        <taxon>Methanomicrobia</taxon>
        <taxon>Methanomicrobiales</taxon>
        <taxon>Methanocorpusculaceae</taxon>
        <taxon>Methanocorpusculum</taxon>
    </lineage>
</organism>
<dbReference type="InterPro" id="IPR016193">
    <property type="entry name" value="Cytidine_deaminase-like"/>
</dbReference>
<evidence type="ECO:0000256" key="1">
    <source>
        <dbReference type="ARBA" id="ARBA00022490"/>
    </source>
</evidence>
<accession>A0ABT4IIK0</accession>
<keyword evidence="5" id="KW-1185">Reference proteome</keyword>
<comment type="similarity">
    <text evidence="3">Belongs to the FdhD family.</text>
</comment>
<name>A0ABT4IIK0_9EURY</name>
<keyword evidence="1 3" id="KW-0963">Cytoplasm</keyword>
<dbReference type="NCBIfam" id="TIGR00129">
    <property type="entry name" value="fdhD_narQ"/>
    <property type="match status" value="2"/>
</dbReference>
<dbReference type="Gene3D" id="3.10.20.10">
    <property type="match status" value="2"/>
</dbReference>